<dbReference type="Pfam" id="PF12937">
    <property type="entry name" value="F-box-like"/>
    <property type="match status" value="1"/>
</dbReference>
<dbReference type="CDD" id="cd09917">
    <property type="entry name" value="F-box_SF"/>
    <property type="match status" value="1"/>
</dbReference>
<organism evidence="2 3">
    <name type="scientific">Folsomia candida</name>
    <name type="common">Springtail</name>
    <dbReference type="NCBI Taxonomy" id="158441"/>
    <lineage>
        <taxon>Eukaryota</taxon>
        <taxon>Metazoa</taxon>
        <taxon>Ecdysozoa</taxon>
        <taxon>Arthropoda</taxon>
        <taxon>Hexapoda</taxon>
        <taxon>Collembola</taxon>
        <taxon>Entomobryomorpha</taxon>
        <taxon>Isotomoidea</taxon>
        <taxon>Isotomidae</taxon>
        <taxon>Proisotominae</taxon>
        <taxon>Folsomia</taxon>
    </lineage>
</organism>
<accession>A0A226D202</accession>
<sequence>MLTGFEAGDSKYHSDYQNDTTTNIQVGPILIPDVMPHIFKFLGVQDIKKCRLVCKSWHYFATPVLKANSMTLIPCYPVGDDNNDILERLVHFCPVNIHLEIECPIKCSKSPRNPKMFPNVTNLKSIFISYPTKKLQWQTTVCKKLIANSASTLERLSFQWSGNQLDFAPVHRTVFPKLRELEIFKRSLPRYEDLERIGQVVIESFPALESLKIDSGILYKISKLGVLPKLPLSLKSLEMKGYSSYKQMYYLLNIRCSLKTLVLDRVKFDDIGHRVDELPTILYSVLKTFSPTLEKLSIDLRWWIGGKQLEWKFPVFPVMKRLRVVNNGVLEKIAFENPCSDVFGRIDYKVCFPVLESLHVCIEAINLSPLDAFLPMENNGCSMVVDWVKEIDIRRIRLFGSGCSTIDMTTLEARVLNIFPNARRTVISPLCKFLHITDIKECRLVCQSWNYGATPVLKSRTRTSFELCPEPDILDLVEKSNFSPVNVYLKKEPGLSPEMLPHIGNLKSIHLDYSSHNLEELELKWGYGFPPLQGTIFPKFKKLVTRRIWDSVFYHVPITDLGQAIAESFPNLESFEAECKTLCNLSLNSLTIVESYEFLVDGLRCLLDIPHNLKRLTLKSLFIRDNIDLVDLSSIFYNILKKHSPALEELYTTYDAGVSKVDWKFPVLPKIKILHIFADMFKKVKFESSLGSGCFEGIDYQKCFPVLENLHIDTRTYDFSGITAFLPLDADQYQVLESLKEVEVNFLPYDYSNNGLTEYPKSVQVRIYRQLFAIFPNARDSINKQLMTINMS</sequence>
<keyword evidence="3" id="KW-1185">Reference proteome</keyword>
<gene>
    <name evidence="2" type="ORF">Fcan01_26930</name>
</gene>
<dbReference type="Gene3D" id="3.80.10.10">
    <property type="entry name" value="Ribonuclease Inhibitor"/>
    <property type="match status" value="2"/>
</dbReference>
<dbReference type="Proteomes" id="UP000198287">
    <property type="component" value="Unassembled WGS sequence"/>
</dbReference>
<dbReference type="SUPFAM" id="SSF81383">
    <property type="entry name" value="F-box domain"/>
    <property type="match status" value="1"/>
</dbReference>
<dbReference type="PANTHER" id="PTHR38926">
    <property type="entry name" value="F-BOX DOMAIN CONTAINING PROTEIN, EXPRESSED"/>
    <property type="match status" value="1"/>
</dbReference>
<protein>
    <submittedName>
        <fullName evidence="2">F-box/SPRY domain-containing protein 1</fullName>
    </submittedName>
</protein>
<feature type="domain" description="F-box" evidence="1">
    <location>
        <begin position="33"/>
        <end position="61"/>
    </location>
</feature>
<dbReference type="InterPro" id="IPR032675">
    <property type="entry name" value="LRR_dom_sf"/>
</dbReference>
<dbReference type="InterPro" id="IPR001810">
    <property type="entry name" value="F-box_dom"/>
</dbReference>
<dbReference type="SUPFAM" id="SSF52047">
    <property type="entry name" value="RNI-like"/>
    <property type="match status" value="1"/>
</dbReference>
<evidence type="ECO:0000313" key="3">
    <source>
        <dbReference type="Proteomes" id="UP000198287"/>
    </source>
</evidence>
<comment type="caution">
    <text evidence="2">The sequence shown here is derived from an EMBL/GenBank/DDBJ whole genome shotgun (WGS) entry which is preliminary data.</text>
</comment>
<dbReference type="EMBL" id="LNIX01000047">
    <property type="protein sequence ID" value="OXA38306.1"/>
    <property type="molecule type" value="Genomic_DNA"/>
</dbReference>
<reference evidence="2 3" key="1">
    <citation type="submission" date="2015-12" db="EMBL/GenBank/DDBJ databases">
        <title>The genome of Folsomia candida.</title>
        <authorList>
            <person name="Faddeeva A."/>
            <person name="Derks M.F."/>
            <person name="Anvar Y."/>
            <person name="Smit S."/>
            <person name="Van Straalen N."/>
            <person name="Roelofs D."/>
        </authorList>
    </citation>
    <scope>NUCLEOTIDE SEQUENCE [LARGE SCALE GENOMIC DNA]</scope>
    <source>
        <strain evidence="2 3">VU population</strain>
        <tissue evidence="2">Whole body</tissue>
    </source>
</reference>
<proteinExistence type="predicted"/>
<evidence type="ECO:0000313" key="2">
    <source>
        <dbReference type="EMBL" id="OXA38306.1"/>
    </source>
</evidence>
<name>A0A226D202_FOLCA</name>
<dbReference type="InterPro" id="IPR036047">
    <property type="entry name" value="F-box-like_dom_sf"/>
</dbReference>
<dbReference type="PANTHER" id="PTHR38926:SF72">
    <property type="entry name" value="IM:7136021-RELATED"/>
    <property type="match status" value="1"/>
</dbReference>
<dbReference type="AlphaFoldDB" id="A0A226D202"/>
<evidence type="ECO:0000259" key="1">
    <source>
        <dbReference type="Pfam" id="PF12937"/>
    </source>
</evidence>